<dbReference type="Pfam" id="PF03703">
    <property type="entry name" value="bPH_2"/>
    <property type="match status" value="1"/>
</dbReference>
<gene>
    <name evidence="3" type="ORF">ERX55_08120</name>
</gene>
<accession>A0A4R6BZY4</accession>
<keyword evidence="1" id="KW-1133">Transmembrane helix</keyword>
<evidence type="ECO:0000313" key="4">
    <source>
        <dbReference type="Proteomes" id="UP000294843"/>
    </source>
</evidence>
<feature type="transmembrane region" description="Helical" evidence="1">
    <location>
        <begin position="20"/>
        <end position="43"/>
    </location>
</feature>
<dbReference type="EMBL" id="SCWF01000008">
    <property type="protein sequence ID" value="TDM13749.1"/>
    <property type="molecule type" value="Genomic_DNA"/>
</dbReference>
<dbReference type="InterPro" id="IPR005182">
    <property type="entry name" value="YdbS-like_PH"/>
</dbReference>
<organism evidence="3 4">
    <name type="scientific">Macrococcus bovicus</name>
    <dbReference type="NCBI Taxonomy" id="69968"/>
    <lineage>
        <taxon>Bacteria</taxon>
        <taxon>Bacillati</taxon>
        <taxon>Bacillota</taxon>
        <taxon>Bacilli</taxon>
        <taxon>Bacillales</taxon>
        <taxon>Staphylococcaceae</taxon>
        <taxon>Macrococcus</taxon>
    </lineage>
</organism>
<name>A0A4R6BZY4_9STAP</name>
<dbReference type="PANTHER" id="PTHR34473">
    <property type="entry name" value="UPF0699 TRANSMEMBRANE PROTEIN YDBS"/>
    <property type="match status" value="1"/>
</dbReference>
<dbReference type="Proteomes" id="UP000294843">
    <property type="component" value="Unassembled WGS sequence"/>
</dbReference>
<keyword evidence="1" id="KW-0472">Membrane</keyword>
<evidence type="ECO:0000259" key="2">
    <source>
        <dbReference type="Pfam" id="PF03703"/>
    </source>
</evidence>
<keyword evidence="4" id="KW-1185">Reference proteome</keyword>
<comment type="caution">
    <text evidence="3">The sequence shown here is derived from an EMBL/GenBank/DDBJ whole genome shotgun (WGS) entry which is preliminary data.</text>
</comment>
<protein>
    <recommendedName>
        <fullName evidence="2">YdbS-like PH domain-containing protein</fullName>
    </recommendedName>
</protein>
<sequence>MRSTTEMIKQPLQVKQLKRYHYLMMSALLLLIASGIHYAIIHWDWYDQLLVIYICPVLMFLFALIAPAVSYRYSAYRVNQVSIELSQGLFWHKRSVIPMDRVQYVMISTGPIAKRLRLSKVNVITSGESVALPYVDEETALHIARLITERIKEVSSYV</sequence>
<feature type="transmembrane region" description="Helical" evidence="1">
    <location>
        <begin position="49"/>
        <end position="69"/>
    </location>
</feature>
<proteinExistence type="predicted"/>
<dbReference type="OrthoDB" id="2417924at2"/>
<keyword evidence="1" id="KW-0812">Transmembrane</keyword>
<dbReference type="PANTHER" id="PTHR34473:SF2">
    <property type="entry name" value="UPF0699 TRANSMEMBRANE PROTEIN YDBT"/>
    <property type="match status" value="1"/>
</dbReference>
<feature type="domain" description="YdbS-like PH" evidence="2">
    <location>
        <begin position="71"/>
        <end position="147"/>
    </location>
</feature>
<dbReference type="AlphaFoldDB" id="A0A4R6BZY4"/>
<evidence type="ECO:0000313" key="3">
    <source>
        <dbReference type="EMBL" id="TDM13749.1"/>
    </source>
</evidence>
<dbReference type="RefSeq" id="WP_133452075.1">
    <property type="nucleotide sequence ID" value="NZ_SCWF01000008.1"/>
</dbReference>
<reference evidence="3 4" key="1">
    <citation type="submission" date="2019-01" db="EMBL/GenBank/DDBJ databases">
        <title>Draft genome sequences of the type strains of six Macrococcus species.</title>
        <authorList>
            <person name="Mazhar S."/>
            <person name="Altermann E."/>
            <person name="Hill C."/>
            <person name="Mcauliffe O."/>
        </authorList>
    </citation>
    <scope>NUCLEOTIDE SEQUENCE [LARGE SCALE GENOMIC DNA]</scope>
    <source>
        <strain evidence="3 4">ATCC 51825</strain>
    </source>
</reference>
<evidence type="ECO:0000256" key="1">
    <source>
        <dbReference type="SAM" id="Phobius"/>
    </source>
</evidence>